<dbReference type="NCBIfam" id="NF008623">
    <property type="entry name" value="PRK11609.1"/>
    <property type="match status" value="1"/>
</dbReference>
<dbReference type="PANTHER" id="PTHR11080:SF2">
    <property type="entry name" value="LD05707P"/>
    <property type="match status" value="1"/>
</dbReference>
<dbReference type="EC" id="3.5.1.19" evidence="6"/>
<keyword evidence="11" id="KW-1185">Reference proteome</keyword>
<dbReference type="Gene3D" id="3.40.50.850">
    <property type="entry name" value="Isochorismatase-like"/>
    <property type="match status" value="1"/>
</dbReference>
<dbReference type="AlphaFoldDB" id="A0A926Q027"/>
<protein>
    <recommendedName>
        <fullName evidence="8">Nicotinamidase</fullName>
        <ecNumber evidence="6">3.5.1.19</ecNumber>
    </recommendedName>
    <alternativeName>
        <fullName evidence="7">Nicotinamide deamidase</fullName>
    </alternativeName>
</protein>
<keyword evidence="4 10" id="KW-0378">Hydrolase</keyword>
<evidence type="ECO:0000256" key="7">
    <source>
        <dbReference type="ARBA" id="ARBA00043224"/>
    </source>
</evidence>
<dbReference type="InterPro" id="IPR036380">
    <property type="entry name" value="Isochorismatase-like_sf"/>
</dbReference>
<dbReference type="FunFam" id="3.40.50.850:FF:000006">
    <property type="entry name" value="Bifunctional pyrazinamidase/nicotinamidase"/>
    <property type="match status" value="1"/>
</dbReference>
<dbReference type="GO" id="GO:0046872">
    <property type="term" value="F:metal ion binding"/>
    <property type="evidence" value="ECO:0007669"/>
    <property type="project" value="UniProtKB-KW"/>
</dbReference>
<proteinExistence type="inferred from homology"/>
<evidence type="ECO:0000256" key="5">
    <source>
        <dbReference type="ARBA" id="ARBA00037900"/>
    </source>
</evidence>
<comment type="similarity">
    <text evidence="1">Belongs to the isochorismatase family.</text>
</comment>
<evidence type="ECO:0000256" key="8">
    <source>
        <dbReference type="ARBA" id="ARBA00072277"/>
    </source>
</evidence>
<dbReference type="RefSeq" id="WP_187963746.1">
    <property type="nucleotide sequence ID" value="NZ_JACVDC010000002.1"/>
</dbReference>
<dbReference type="GO" id="GO:0019363">
    <property type="term" value="P:pyridine nucleotide biosynthetic process"/>
    <property type="evidence" value="ECO:0007669"/>
    <property type="project" value="UniProtKB-KW"/>
</dbReference>
<evidence type="ECO:0000256" key="2">
    <source>
        <dbReference type="ARBA" id="ARBA00022642"/>
    </source>
</evidence>
<evidence type="ECO:0000256" key="4">
    <source>
        <dbReference type="ARBA" id="ARBA00022801"/>
    </source>
</evidence>
<feature type="domain" description="Isochorismatase-like" evidence="9">
    <location>
        <begin position="3"/>
        <end position="200"/>
    </location>
</feature>
<comment type="pathway">
    <text evidence="5">Cofactor biosynthesis; nicotinate biosynthesis; nicotinate from nicotinamide: step 1/1.</text>
</comment>
<sequence length="201" mass="22349">MKALLIVDVQNDFLPGGNLAVPQGDEVIPEINALQPRFDLVVATQDWHPQGHQSFASAHPGKDPFEVVDLHGLEQVLWPDHCVQGSQGADFASALEKNRIAAIFRKGMHPEVDSYSGFFDNGKKYVTGLASYLREMKVTEVYVCGLAADYCVYYTAKDARNSGFETYYLTDATRCISRDTYEKAISDLQQIGVHLITTDEL</sequence>
<keyword evidence="2" id="KW-0662">Pyridine nucleotide biosynthesis</keyword>
<accession>A0A926Q027</accession>
<evidence type="ECO:0000313" key="10">
    <source>
        <dbReference type="EMBL" id="MBC9794587.1"/>
    </source>
</evidence>
<dbReference type="InterPro" id="IPR000868">
    <property type="entry name" value="Isochorismatase-like_dom"/>
</dbReference>
<evidence type="ECO:0000259" key="9">
    <source>
        <dbReference type="Pfam" id="PF00857"/>
    </source>
</evidence>
<dbReference type="EMBL" id="JACVDC010000002">
    <property type="protein sequence ID" value="MBC9794587.1"/>
    <property type="molecule type" value="Genomic_DNA"/>
</dbReference>
<evidence type="ECO:0000313" key="11">
    <source>
        <dbReference type="Proteomes" id="UP000653730"/>
    </source>
</evidence>
<organism evidence="10 11">
    <name type="scientific">Sinomicrobium weinanense</name>
    <dbReference type="NCBI Taxonomy" id="2842200"/>
    <lineage>
        <taxon>Bacteria</taxon>
        <taxon>Pseudomonadati</taxon>
        <taxon>Bacteroidota</taxon>
        <taxon>Flavobacteriia</taxon>
        <taxon>Flavobacteriales</taxon>
        <taxon>Flavobacteriaceae</taxon>
        <taxon>Sinomicrobium</taxon>
    </lineage>
</organism>
<evidence type="ECO:0000256" key="3">
    <source>
        <dbReference type="ARBA" id="ARBA00022723"/>
    </source>
</evidence>
<gene>
    <name evidence="10" type="primary">pncA</name>
    <name evidence="10" type="ORF">IBL28_01300</name>
</gene>
<keyword evidence="3" id="KW-0479">Metal-binding</keyword>
<dbReference type="PANTHER" id="PTHR11080">
    <property type="entry name" value="PYRAZINAMIDASE/NICOTINAMIDASE"/>
    <property type="match status" value="1"/>
</dbReference>
<dbReference type="GO" id="GO:0008936">
    <property type="term" value="F:nicotinamidase activity"/>
    <property type="evidence" value="ECO:0007669"/>
    <property type="project" value="UniProtKB-EC"/>
</dbReference>
<dbReference type="SUPFAM" id="SSF52499">
    <property type="entry name" value="Isochorismatase-like hydrolases"/>
    <property type="match status" value="1"/>
</dbReference>
<dbReference type="InterPro" id="IPR052347">
    <property type="entry name" value="Isochorismatase_Nicotinamidase"/>
</dbReference>
<reference evidence="10 11" key="1">
    <citation type="submission" date="2020-09" db="EMBL/GenBank/DDBJ databases">
        <title>Sinomicrobium weinanense sp. nov., a halophilic bacteria isolated from saline-alkali soil.</title>
        <authorList>
            <person name="Wu P."/>
            <person name="Ren H."/>
            <person name="Mei Y."/>
            <person name="Liang Y."/>
            <person name="Chen Z."/>
        </authorList>
    </citation>
    <scope>NUCLEOTIDE SEQUENCE [LARGE SCALE GENOMIC DNA]</scope>
    <source>
        <strain evidence="10 11">FJxs</strain>
    </source>
</reference>
<comment type="caution">
    <text evidence="10">The sequence shown here is derived from an EMBL/GenBank/DDBJ whole genome shotgun (WGS) entry which is preliminary data.</text>
</comment>
<evidence type="ECO:0000256" key="6">
    <source>
        <dbReference type="ARBA" id="ARBA00039017"/>
    </source>
</evidence>
<name>A0A926Q027_9FLAO</name>
<dbReference type="Proteomes" id="UP000653730">
    <property type="component" value="Unassembled WGS sequence"/>
</dbReference>
<dbReference type="CDD" id="cd01011">
    <property type="entry name" value="nicotinamidase"/>
    <property type="match status" value="1"/>
</dbReference>
<dbReference type="Pfam" id="PF00857">
    <property type="entry name" value="Isochorismatase"/>
    <property type="match status" value="1"/>
</dbReference>
<evidence type="ECO:0000256" key="1">
    <source>
        <dbReference type="ARBA" id="ARBA00006336"/>
    </source>
</evidence>